<feature type="domain" description="Alpha-type protein kinase" evidence="12">
    <location>
        <begin position="11"/>
        <end position="247"/>
    </location>
</feature>
<dbReference type="PROSITE" id="PS51158">
    <property type="entry name" value="ALPHA_KINASE"/>
    <property type="match status" value="1"/>
</dbReference>
<dbReference type="PANTHER" id="PTHR45992">
    <property type="entry name" value="EUKARYOTIC ELONGATION FACTOR 2 KINASE-RELATED"/>
    <property type="match status" value="1"/>
</dbReference>
<reference evidence="13 14" key="1">
    <citation type="journal article" date="2011" name="Proc. Natl. Acad. Sci. U.S.A.">
        <title>Niche of harmful alga Aureococcus anophagefferens revealed through ecogenomics.</title>
        <authorList>
            <person name="Gobler C.J."/>
            <person name="Berry D.L."/>
            <person name="Dyhrman S.T."/>
            <person name="Wilhelm S.W."/>
            <person name="Salamov A."/>
            <person name="Lobanov A.V."/>
            <person name="Zhang Y."/>
            <person name="Collier J.L."/>
            <person name="Wurch L.L."/>
            <person name="Kustka A.B."/>
            <person name="Dill B.D."/>
            <person name="Shah M."/>
            <person name="VerBerkmoes N.C."/>
            <person name="Kuo A."/>
            <person name="Terry A."/>
            <person name="Pangilinan J."/>
            <person name="Lindquist E.A."/>
            <person name="Lucas S."/>
            <person name="Paulsen I.T."/>
            <person name="Hattenrath-Lehmann T.K."/>
            <person name="Talmage S.C."/>
            <person name="Walker E.A."/>
            <person name="Koch F."/>
            <person name="Burson A.M."/>
            <person name="Marcoval M.A."/>
            <person name="Tang Y.Z."/>
            <person name="Lecleir G.R."/>
            <person name="Coyne K.J."/>
            <person name="Berg G.M."/>
            <person name="Bertrand E.M."/>
            <person name="Saito M.A."/>
            <person name="Gladyshev V.N."/>
            <person name="Grigoriev I.V."/>
        </authorList>
    </citation>
    <scope>NUCLEOTIDE SEQUENCE [LARGE SCALE GENOMIC DNA]</scope>
    <source>
        <strain evidence="14">CCMP 1984</strain>
    </source>
</reference>
<evidence type="ECO:0000259" key="11">
    <source>
        <dbReference type="PROSITE" id="PS50089"/>
    </source>
</evidence>
<dbReference type="OrthoDB" id="301415at2759"/>
<dbReference type="GO" id="GO:0005524">
    <property type="term" value="F:ATP binding"/>
    <property type="evidence" value="ECO:0007669"/>
    <property type="project" value="UniProtKB-KW"/>
</dbReference>
<dbReference type="SMART" id="SM00811">
    <property type="entry name" value="Alpha_kinase"/>
    <property type="match status" value="1"/>
</dbReference>
<dbReference type="InterPro" id="IPR051852">
    <property type="entry name" value="Alpha-type_PK"/>
</dbReference>
<dbReference type="InterPro" id="IPR011009">
    <property type="entry name" value="Kinase-like_dom_sf"/>
</dbReference>
<evidence type="ECO:0000256" key="6">
    <source>
        <dbReference type="ARBA" id="ARBA00022777"/>
    </source>
</evidence>
<dbReference type="InterPro" id="IPR004166">
    <property type="entry name" value="a-kinase_dom"/>
</dbReference>
<dbReference type="Pfam" id="PF02816">
    <property type="entry name" value="Alpha_kinase"/>
    <property type="match status" value="1"/>
</dbReference>
<feature type="region of interest" description="Disordered" evidence="10">
    <location>
        <begin position="311"/>
        <end position="353"/>
    </location>
</feature>
<feature type="compositionally biased region" description="Basic and acidic residues" evidence="10">
    <location>
        <begin position="325"/>
        <end position="349"/>
    </location>
</feature>
<dbReference type="Pfam" id="PF13920">
    <property type="entry name" value="zf-C3HC4_3"/>
    <property type="match status" value="1"/>
</dbReference>
<dbReference type="KEGG" id="aaf:AURANDRAFT_63089"/>
<evidence type="ECO:0000259" key="12">
    <source>
        <dbReference type="PROSITE" id="PS51158"/>
    </source>
</evidence>
<dbReference type="InterPro" id="IPR001841">
    <property type="entry name" value="Znf_RING"/>
</dbReference>
<dbReference type="SUPFAM" id="SSF56112">
    <property type="entry name" value="Protein kinase-like (PK-like)"/>
    <property type="match status" value="1"/>
</dbReference>
<accession>F0Y5D1</accession>
<dbReference type="PROSITE" id="PS00518">
    <property type="entry name" value="ZF_RING_1"/>
    <property type="match status" value="1"/>
</dbReference>
<dbReference type="InParanoid" id="F0Y5D1"/>
<dbReference type="PROSITE" id="PS50089">
    <property type="entry name" value="ZF_RING_2"/>
    <property type="match status" value="1"/>
</dbReference>
<keyword evidence="2" id="KW-0808">Transferase</keyword>
<dbReference type="PANTHER" id="PTHR45992:SF11">
    <property type="entry name" value="ALPHA-TYPE PROTEIN KINASE DOMAIN-CONTAINING PROTEIN"/>
    <property type="match status" value="1"/>
</dbReference>
<evidence type="ECO:0000256" key="8">
    <source>
        <dbReference type="ARBA" id="ARBA00022840"/>
    </source>
</evidence>
<keyword evidence="6" id="KW-0418">Kinase</keyword>
<evidence type="ECO:0000256" key="7">
    <source>
        <dbReference type="ARBA" id="ARBA00022833"/>
    </source>
</evidence>
<evidence type="ECO:0000256" key="9">
    <source>
        <dbReference type="PROSITE-ProRule" id="PRU00175"/>
    </source>
</evidence>
<dbReference type="SMART" id="SM00184">
    <property type="entry name" value="RING"/>
    <property type="match status" value="1"/>
</dbReference>
<protein>
    <recommendedName>
        <fullName evidence="15">RING-type domain-containing protein</fullName>
    </recommendedName>
</protein>
<evidence type="ECO:0000256" key="2">
    <source>
        <dbReference type="ARBA" id="ARBA00022679"/>
    </source>
</evidence>
<evidence type="ECO:0000256" key="1">
    <source>
        <dbReference type="ARBA" id="ARBA00022527"/>
    </source>
</evidence>
<dbReference type="InterPro" id="IPR017907">
    <property type="entry name" value="Znf_RING_CS"/>
</dbReference>
<evidence type="ECO:0000256" key="4">
    <source>
        <dbReference type="ARBA" id="ARBA00022741"/>
    </source>
</evidence>
<organism evidence="14">
    <name type="scientific">Aureococcus anophagefferens</name>
    <name type="common">Harmful bloom alga</name>
    <dbReference type="NCBI Taxonomy" id="44056"/>
    <lineage>
        <taxon>Eukaryota</taxon>
        <taxon>Sar</taxon>
        <taxon>Stramenopiles</taxon>
        <taxon>Ochrophyta</taxon>
        <taxon>Pelagophyceae</taxon>
        <taxon>Pelagomonadales</taxon>
        <taxon>Pelagomonadaceae</taxon>
        <taxon>Aureococcus</taxon>
    </lineage>
</organism>
<dbReference type="AlphaFoldDB" id="F0Y5D1"/>
<evidence type="ECO:0008006" key="15">
    <source>
        <dbReference type="Google" id="ProtNLM"/>
    </source>
</evidence>
<dbReference type="GO" id="GO:0008270">
    <property type="term" value="F:zinc ion binding"/>
    <property type="evidence" value="ECO:0007669"/>
    <property type="project" value="UniProtKB-KW"/>
</dbReference>
<dbReference type="Gene3D" id="3.20.200.10">
    <property type="entry name" value="MHCK/EF2 kinase"/>
    <property type="match status" value="1"/>
</dbReference>
<evidence type="ECO:0000313" key="14">
    <source>
        <dbReference type="Proteomes" id="UP000002729"/>
    </source>
</evidence>
<keyword evidence="3" id="KW-0479">Metal-binding</keyword>
<dbReference type="EMBL" id="GL833125">
    <property type="protein sequence ID" value="EGB09818.1"/>
    <property type="molecule type" value="Genomic_DNA"/>
</dbReference>
<keyword evidence="14" id="KW-1185">Reference proteome</keyword>
<evidence type="ECO:0000313" key="13">
    <source>
        <dbReference type="EMBL" id="EGB09818.1"/>
    </source>
</evidence>
<dbReference type="InterPro" id="IPR013083">
    <property type="entry name" value="Znf_RING/FYVE/PHD"/>
</dbReference>
<dbReference type="Proteomes" id="UP000002729">
    <property type="component" value="Unassembled WGS sequence"/>
</dbReference>
<evidence type="ECO:0000256" key="5">
    <source>
        <dbReference type="ARBA" id="ARBA00022771"/>
    </source>
</evidence>
<keyword evidence="5 9" id="KW-0863">Zinc-finger</keyword>
<dbReference type="SUPFAM" id="SSF57850">
    <property type="entry name" value="RING/U-box"/>
    <property type="match status" value="1"/>
</dbReference>
<proteinExistence type="predicted"/>
<evidence type="ECO:0000256" key="3">
    <source>
        <dbReference type="ARBA" id="ARBA00022723"/>
    </source>
</evidence>
<dbReference type="Gene3D" id="3.30.40.10">
    <property type="entry name" value="Zinc/RING finger domain, C3HC4 (zinc finger)"/>
    <property type="match status" value="1"/>
</dbReference>
<keyword evidence="4" id="KW-0547">Nucleotide-binding</keyword>
<keyword evidence="7" id="KW-0862">Zinc</keyword>
<keyword evidence="8" id="KW-0067">ATP-binding</keyword>
<gene>
    <name evidence="13" type="ORF">AURANDRAFT_63089</name>
</gene>
<sequence length="462" mass="49367">MLYKATRMVLTRKGKSQTWGFKSMDGEPADARHVAIAPVPFRSGTRDLRRLVERPSAALTGDSGTWRAAAADLVAKESRAALPHGERISFHRDSALCATRAAALARDFNRAVCSKAASVGTVAAFAAPPSVEVAAVRIYRLRDARAPGGFRYAQVEPRLDTVVNHDDPGVSVGSDAAHTFSHYTYEATSGQEIVLGLRGEATRFVCPRIHSIRRRFGGNDRGAAAAHAFFQKHTCNSFCAFLGLRQRSSADIDLTAADEIIDGDEDVVDLAGDADVIDLAGGDVVDLAADDDSDVVDLAASDDDDSVVVDLTDHEDVATPVAKRTRADSDDEGRAPTDDEGRAPKRPRQENVPVFDVEAETDELAARGAARRRPAAGMITIEDATATLEASLARVKKENAARVQEAVEQKEEESMECPICMDGRKDTTLVPCGHVVCAACAGDAATCPTCRGAVSSTMRIYL</sequence>
<name>F0Y5D1_AURAN</name>
<dbReference type="GO" id="GO:0004674">
    <property type="term" value="F:protein serine/threonine kinase activity"/>
    <property type="evidence" value="ECO:0007669"/>
    <property type="project" value="UniProtKB-KW"/>
</dbReference>
<dbReference type="CDD" id="cd04515">
    <property type="entry name" value="Alpha_kinase"/>
    <property type="match status" value="1"/>
</dbReference>
<evidence type="ECO:0000256" key="10">
    <source>
        <dbReference type="SAM" id="MobiDB-lite"/>
    </source>
</evidence>
<keyword evidence="1" id="KW-0723">Serine/threonine-protein kinase</keyword>
<dbReference type="RefSeq" id="XP_009035852.1">
    <property type="nucleotide sequence ID" value="XM_009037604.1"/>
</dbReference>
<dbReference type="GeneID" id="20224182"/>
<feature type="domain" description="RING-type" evidence="11">
    <location>
        <begin position="417"/>
        <end position="451"/>
    </location>
</feature>